<reference evidence="1 3" key="2">
    <citation type="journal article" date="2013" name="Nature">
        <title>Insights into bilaterian evolution from three spiralian genomes.</title>
        <authorList>
            <person name="Simakov O."/>
            <person name="Marletaz F."/>
            <person name="Cho S.J."/>
            <person name="Edsinger-Gonzales E."/>
            <person name="Havlak P."/>
            <person name="Hellsten U."/>
            <person name="Kuo D.H."/>
            <person name="Larsson T."/>
            <person name="Lv J."/>
            <person name="Arendt D."/>
            <person name="Savage R."/>
            <person name="Osoegawa K."/>
            <person name="de Jong P."/>
            <person name="Grimwood J."/>
            <person name="Chapman J.A."/>
            <person name="Shapiro H."/>
            <person name="Aerts A."/>
            <person name="Otillar R.P."/>
            <person name="Terry A.Y."/>
            <person name="Boore J.L."/>
            <person name="Grigoriev I.V."/>
            <person name="Lindberg D.R."/>
            <person name="Seaver E.C."/>
            <person name="Weisblat D.A."/>
            <person name="Putnam N.H."/>
            <person name="Rokhsar D.S."/>
        </authorList>
    </citation>
    <scope>NUCLEOTIDE SEQUENCE</scope>
</reference>
<accession>T1FAD1</accession>
<sequence length="327" mass="38779">MAFTSAKQCQKREETWRNRSFKNINLSRKLTSSFREHPNVPESACSVNWSESENLKIEKFSAKVNELIKENQKSVLDLNLKRKALRKIFDSICLSITGLDKALKINEASLSKRLKRPYFEKFIPDCPESYLNIENVKLKDLRCVLLTLRDGVTDQLKVFNSLHIRLNDFVEKVKLRSKVFNKRFKYDVHKCQTREFFCPYSSEKLDFDQNELDHLTKFYCLFNEELNMVLQKNEEFKRRVESILHETLSNRAFLFKFVNEKIEEKMKSTQMMKNCAHLKSYVESTGNLLKLTKQNSEKLKLDHYYKLKALSVDDQVLHYRRGLCKTI</sequence>
<dbReference type="RefSeq" id="XP_009021986.1">
    <property type="nucleotide sequence ID" value="XM_009023738.1"/>
</dbReference>
<dbReference type="KEGG" id="hro:HELRODRAFT_176278"/>
<gene>
    <name evidence="2" type="primary">20205780</name>
    <name evidence="1" type="ORF">HELRODRAFT_176278</name>
</gene>
<evidence type="ECO:0000313" key="3">
    <source>
        <dbReference type="Proteomes" id="UP000015101"/>
    </source>
</evidence>
<evidence type="ECO:0000313" key="2">
    <source>
        <dbReference type="EnsemblMetazoa" id="HelroP176278"/>
    </source>
</evidence>
<keyword evidence="3" id="KW-1185">Reference proteome</keyword>
<dbReference type="EMBL" id="AMQM01005605">
    <property type="status" value="NOT_ANNOTATED_CDS"/>
    <property type="molecule type" value="Genomic_DNA"/>
</dbReference>
<proteinExistence type="predicted"/>
<dbReference type="InParanoid" id="T1FAD1"/>
<evidence type="ECO:0000313" key="1">
    <source>
        <dbReference type="EMBL" id="ESN99977.1"/>
    </source>
</evidence>
<organism evidence="2 3">
    <name type="scientific">Helobdella robusta</name>
    <name type="common">Californian leech</name>
    <dbReference type="NCBI Taxonomy" id="6412"/>
    <lineage>
        <taxon>Eukaryota</taxon>
        <taxon>Metazoa</taxon>
        <taxon>Spiralia</taxon>
        <taxon>Lophotrochozoa</taxon>
        <taxon>Annelida</taxon>
        <taxon>Clitellata</taxon>
        <taxon>Hirudinea</taxon>
        <taxon>Rhynchobdellida</taxon>
        <taxon>Glossiphoniidae</taxon>
        <taxon>Helobdella</taxon>
    </lineage>
</organism>
<dbReference type="EnsemblMetazoa" id="HelroT176278">
    <property type="protein sequence ID" value="HelroP176278"/>
    <property type="gene ID" value="HelroG176278"/>
</dbReference>
<dbReference type="CTD" id="20205780"/>
<dbReference type="AlphaFoldDB" id="T1FAD1"/>
<reference evidence="2" key="3">
    <citation type="submission" date="2015-06" db="UniProtKB">
        <authorList>
            <consortium name="EnsemblMetazoa"/>
        </authorList>
    </citation>
    <scope>IDENTIFICATION</scope>
</reference>
<name>T1FAD1_HELRO</name>
<dbReference type="Proteomes" id="UP000015101">
    <property type="component" value="Unassembled WGS sequence"/>
</dbReference>
<reference evidence="3" key="1">
    <citation type="submission" date="2012-12" db="EMBL/GenBank/DDBJ databases">
        <authorList>
            <person name="Hellsten U."/>
            <person name="Grimwood J."/>
            <person name="Chapman J.A."/>
            <person name="Shapiro H."/>
            <person name="Aerts A."/>
            <person name="Otillar R.P."/>
            <person name="Terry A.Y."/>
            <person name="Boore J.L."/>
            <person name="Simakov O."/>
            <person name="Marletaz F."/>
            <person name="Cho S.-J."/>
            <person name="Edsinger-Gonzales E."/>
            <person name="Havlak P."/>
            <person name="Kuo D.-H."/>
            <person name="Larsson T."/>
            <person name="Lv J."/>
            <person name="Arendt D."/>
            <person name="Savage R."/>
            <person name="Osoegawa K."/>
            <person name="de Jong P."/>
            <person name="Lindberg D.R."/>
            <person name="Seaver E.C."/>
            <person name="Weisblat D.A."/>
            <person name="Putnam N.H."/>
            <person name="Grigoriev I.V."/>
            <person name="Rokhsar D.S."/>
        </authorList>
    </citation>
    <scope>NUCLEOTIDE SEQUENCE</scope>
</reference>
<dbReference type="HOGENOM" id="CLU_850662_0_0_1"/>
<protein>
    <submittedName>
        <fullName evidence="1 2">Uncharacterized protein</fullName>
    </submittedName>
</protein>
<dbReference type="GeneID" id="20205780"/>
<dbReference type="EMBL" id="KB097026">
    <property type="protein sequence ID" value="ESN99977.1"/>
    <property type="molecule type" value="Genomic_DNA"/>
</dbReference>